<dbReference type="PANTHER" id="PTHR24173">
    <property type="entry name" value="ANKYRIN REPEAT CONTAINING"/>
    <property type="match status" value="1"/>
</dbReference>
<accession>D7G981</accession>
<feature type="repeat" description="ANK" evidence="3">
    <location>
        <begin position="172"/>
        <end position="204"/>
    </location>
</feature>
<dbReference type="PRINTS" id="PR01415">
    <property type="entry name" value="ANKYRIN"/>
</dbReference>
<organism evidence="4 5">
    <name type="scientific">Ectocarpus siliculosus</name>
    <name type="common">Brown alga</name>
    <name type="synonym">Conferva siliculosa</name>
    <dbReference type="NCBI Taxonomy" id="2880"/>
    <lineage>
        <taxon>Eukaryota</taxon>
        <taxon>Sar</taxon>
        <taxon>Stramenopiles</taxon>
        <taxon>Ochrophyta</taxon>
        <taxon>PX clade</taxon>
        <taxon>Phaeophyceae</taxon>
        <taxon>Ectocarpales</taxon>
        <taxon>Ectocarpaceae</taxon>
        <taxon>Ectocarpus</taxon>
    </lineage>
</organism>
<dbReference type="AlphaFoldDB" id="D7G981"/>
<dbReference type="STRING" id="2880.D7G981"/>
<keyword evidence="5" id="KW-1185">Reference proteome</keyword>
<feature type="repeat" description="ANK" evidence="3">
    <location>
        <begin position="205"/>
        <end position="237"/>
    </location>
</feature>
<dbReference type="Gene3D" id="1.25.40.20">
    <property type="entry name" value="Ankyrin repeat-containing domain"/>
    <property type="match status" value="1"/>
</dbReference>
<keyword evidence="2 3" id="KW-0040">ANK repeat</keyword>
<dbReference type="InterPro" id="IPR036770">
    <property type="entry name" value="Ankyrin_rpt-contain_sf"/>
</dbReference>
<evidence type="ECO:0000313" key="4">
    <source>
        <dbReference type="EMBL" id="CBJ28208.1"/>
    </source>
</evidence>
<dbReference type="OMA" id="NIQATRI"/>
<gene>
    <name evidence="4" type="ORF">Esi_0096_0016</name>
</gene>
<feature type="repeat" description="ANK" evidence="3">
    <location>
        <begin position="39"/>
        <end position="71"/>
    </location>
</feature>
<protein>
    <submittedName>
        <fullName evidence="4">Similar to ankyrin 2,3/unc44</fullName>
    </submittedName>
</protein>
<keyword evidence="1" id="KW-0677">Repeat</keyword>
<reference evidence="4 5" key="1">
    <citation type="journal article" date="2010" name="Nature">
        <title>The Ectocarpus genome and the independent evolution of multicellularity in brown algae.</title>
        <authorList>
            <person name="Cock J.M."/>
            <person name="Sterck L."/>
            <person name="Rouze P."/>
            <person name="Scornet D."/>
            <person name="Allen A.E."/>
            <person name="Amoutzias G."/>
            <person name="Anthouard V."/>
            <person name="Artiguenave F."/>
            <person name="Aury J.M."/>
            <person name="Badger J.H."/>
            <person name="Beszteri B."/>
            <person name="Billiau K."/>
            <person name="Bonnet E."/>
            <person name="Bothwell J.H."/>
            <person name="Bowler C."/>
            <person name="Boyen C."/>
            <person name="Brownlee C."/>
            <person name="Carrano C.J."/>
            <person name="Charrier B."/>
            <person name="Cho G.Y."/>
            <person name="Coelho S.M."/>
            <person name="Collen J."/>
            <person name="Corre E."/>
            <person name="Da Silva C."/>
            <person name="Delage L."/>
            <person name="Delaroque N."/>
            <person name="Dittami S.M."/>
            <person name="Doulbeau S."/>
            <person name="Elias M."/>
            <person name="Farnham G."/>
            <person name="Gachon C.M."/>
            <person name="Gschloessl B."/>
            <person name="Heesch S."/>
            <person name="Jabbari K."/>
            <person name="Jubin C."/>
            <person name="Kawai H."/>
            <person name="Kimura K."/>
            <person name="Kloareg B."/>
            <person name="Kupper F.C."/>
            <person name="Lang D."/>
            <person name="Le Bail A."/>
            <person name="Leblanc C."/>
            <person name="Lerouge P."/>
            <person name="Lohr M."/>
            <person name="Lopez P.J."/>
            <person name="Martens C."/>
            <person name="Maumus F."/>
            <person name="Michel G."/>
            <person name="Miranda-Saavedra D."/>
            <person name="Morales J."/>
            <person name="Moreau H."/>
            <person name="Motomura T."/>
            <person name="Nagasato C."/>
            <person name="Napoli C.A."/>
            <person name="Nelson D.R."/>
            <person name="Nyvall-Collen P."/>
            <person name="Peters A.F."/>
            <person name="Pommier C."/>
            <person name="Potin P."/>
            <person name="Poulain J."/>
            <person name="Quesneville H."/>
            <person name="Read B."/>
            <person name="Rensing S.A."/>
            <person name="Ritter A."/>
            <person name="Rousvoal S."/>
            <person name="Samanta M."/>
            <person name="Samson G."/>
            <person name="Schroeder D.C."/>
            <person name="Segurens B."/>
            <person name="Strittmatter M."/>
            <person name="Tonon T."/>
            <person name="Tregear J.W."/>
            <person name="Valentin K."/>
            <person name="von Dassow P."/>
            <person name="Yamagishi T."/>
            <person name="Van de Peer Y."/>
            <person name="Wincker P."/>
        </authorList>
    </citation>
    <scope>NUCLEOTIDE SEQUENCE [LARGE SCALE GENOMIC DNA]</scope>
    <source>
        <strain evidence="5">Ec32 / CCAP1310/4</strain>
    </source>
</reference>
<dbReference type="SUPFAM" id="SSF48403">
    <property type="entry name" value="Ankyrin repeat"/>
    <property type="match status" value="1"/>
</dbReference>
<dbReference type="eggNOG" id="KOG4177">
    <property type="taxonomic scope" value="Eukaryota"/>
</dbReference>
<feature type="repeat" description="ANK" evidence="3">
    <location>
        <begin position="71"/>
        <end position="103"/>
    </location>
</feature>
<name>D7G981_ECTSI</name>
<dbReference type="InParanoid" id="D7G981"/>
<sequence>MAETCTPEQWAAWLSAAVVNAADKGKAGLVQKLVKAGAEIGVAMHAAALRGDQDVANSLLQNGASINDTFDGFTPLHLAAMRGRTEMARWLLLEGAEIDAAGPKGTTPLHCSIERGHIAVVKLLLASGADVAVRQGDHGVTPMDAAVDGGFIGIMKALIEHGVDVNLACTLHGAPSLDYAAYNNNVEAIGVLVEAGANIQATRINGETPLHAAAGKLNFEATLALLKHGADVHALGQARWTPLHSAAHSAGDEGAVEVVDLLLRWNADETDDDAYGHTPGNIVGCMTPETDSMFVNVQRVWKLLQYAPQDRAWRRRGMLVLCRAHPERLGLRQNASHVQESTVLRVTRSRTKLVEREQVAGGSGEGAAADGRTAREWSNMVYRVLGLDEGIFRTIVGYL</sequence>
<dbReference type="EMBL" id="FN649201">
    <property type="protein sequence ID" value="CBJ28208.1"/>
    <property type="molecule type" value="Genomic_DNA"/>
</dbReference>
<dbReference type="OrthoDB" id="90295at2759"/>
<evidence type="ECO:0000256" key="2">
    <source>
        <dbReference type="ARBA" id="ARBA00023043"/>
    </source>
</evidence>
<evidence type="ECO:0000313" key="5">
    <source>
        <dbReference type="Proteomes" id="UP000002630"/>
    </source>
</evidence>
<dbReference type="Pfam" id="PF12796">
    <property type="entry name" value="Ank_2"/>
    <property type="match status" value="2"/>
</dbReference>
<feature type="repeat" description="ANK" evidence="3">
    <location>
        <begin position="104"/>
        <end position="136"/>
    </location>
</feature>
<dbReference type="Proteomes" id="UP000002630">
    <property type="component" value="Linkage Group LG30"/>
</dbReference>
<dbReference type="EMBL" id="FN649755">
    <property type="protein sequence ID" value="CBJ28208.1"/>
    <property type="molecule type" value="Genomic_DNA"/>
</dbReference>
<dbReference type="InterPro" id="IPR002110">
    <property type="entry name" value="Ankyrin_rpt"/>
</dbReference>
<dbReference type="PROSITE" id="PS50088">
    <property type="entry name" value="ANK_REPEAT"/>
    <property type="match status" value="6"/>
</dbReference>
<evidence type="ECO:0000256" key="3">
    <source>
        <dbReference type="PROSITE-ProRule" id="PRU00023"/>
    </source>
</evidence>
<dbReference type="SMART" id="SM00248">
    <property type="entry name" value="ANK"/>
    <property type="match status" value="7"/>
</dbReference>
<dbReference type="PROSITE" id="PS50297">
    <property type="entry name" value="ANK_REP_REGION"/>
    <property type="match status" value="6"/>
</dbReference>
<dbReference type="Pfam" id="PF00023">
    <property type="entry name" value="Ank"/>
    <property type="match status" value="2"/>
</dbReference>
<dbReference type="PANTHER" id="PTHR24173:SF74">
    <property type="entry name" value="ANKYRIN REPEAT DOMAIN-CONTAINING PROTEIN 16"/>
    <property type="match status" value="1"/>
</dbReference>
<feature type="repeat" description="ANK" evidence="3">
    <location>
        <begin position="138"/>
        <end position="170"/>
    </location>
</feature>
<evidence type="ECO:0000256" key="1">
    <source>
        <dbReference type="ARBA" id="ARBA00022737"/>
    </source>
</evidence>
<proteinExistence type="predicted"/>